<comment type="caution">
    <text evidence="1">The sequence shown here is derived from an EMBL/GenBank/DDBJ whole genome shotgun (WGS) entry which is preliminary data.</text>
</comment>
<organism evidence="1 2">
    <name type="scientific">Ceratodon purpureus</name>
    <name type="common">Fire moss</name>
    <name type="synonym">Dicranum purpureum</name>
    <dbReference type="NCBI Taxonomy" id="3225"/>
    <lineage>
        <taxon>Eukaryota</taxon>
        <taxon>Viridiplantae</taxon>
        <taxon>Streptophyta</taxon>
        <taxon>Embryophyta</taxon>
        <taxon>Bryophyta</taxon>
        <taxon>Bryophytina</taxon>
        <taxon>Bryopsida</taxon>
        <taxon>Dicranidae</taxon>
        <taxon>Pseudoditrichales</taxon>
        <taxon>Ditrichaceae</taxon>
        <taxon>Ceratodon</taxon>
    </lineage>
</organism>
<dbReference type="Proteomes" id="UP000822688">
    <property type="component" value="Chromosome V"/>
</dbReference>
<accession>A0A8T0HUA8</accession>
<proteinExistence type="predicted"/>
<dbReference type="EMBL" id="CM026426">
    <property type="protein sequence ID" value="KAG0574377.1"/>
    <property type="molecule type" value="Genomic_DNA"/>
</dbReference>
<name>A0A8T0HUA8_CERPU</name>
<evidence type="ECO:0000313" key="1">
    <source>
        <dbReference type="EMBL" id="KAG0574377.1"/>
    </source>
</evidence>
<gene>
    <name evidence="1" type="ORF">KC19_VG258700</name>
</gene>
<keyword evidence="2" id="KW-1185">Reference proteome</keyword>
<sequence length="141" mass="16165">MRQRDDSTVPKADELGPVLSKRYQMDSEHTALCPEALIPDKLPARSLLPQLGRALVNSSQEFVTPEGHCDQETTPLWRTIQALQYHRHLHEQTLDVVVCGAFTGLTTSMIPVELQSCVPLFFFFFFGREIVYYHVFWTVLI</sequence>
<dbReference type="AlphaFoldDB" id="A0A8T0HUA8"/>
<protein>
    <submittedName>
        <fullName evidence="1">Uncharacterized protein</fullName>
    </submittedName>
</protein>
<reference evidence="1" key="1">
    <citation type="submission" date="2020-06" db="EMBL/GenBank/DDBJ databases">
        <title>WGS assembly of Ceratodon purpureus strain R40.</title>
        <authorList>
            <person name="Carey S.B."/>
            <person name="Jenkins J."/>
            <person name="Shu S."/>
            <person name="Lovell J.T."/>
            <person name="Sreedasyam A."/>
            <person name="Maumus F."/>
            <person name="Tiley G.P."/>
            <person name="Fernandez-Pozo N."/>
            <person name="Barry K."/>
            <person name="Chen C."/>
            <person name="Wang M."/>
            <person name="Lipzen A."/>
            <person name="Daum C."/>
            <person name="Saski C.A."/>
            <person name="Payton A.C."/>
            <person name="Mcbreen J.C."/>
            <person name="Conrad R.E."/>
            <person name="Kollar L.M."/>
            <person name="Olsson S."/>
            <person name="Huttunen S."/>
            <person name="Landis J.B."/>
            <person name="Wickett N.J."/>
            <person name="Johnson M.G."/>
            <person name="Rensing S.A."/>
            <person name="Grimwood J."/>
            <person name="Schmutz J."/>
            <person name="Mcdaniel S.F."/>
        </authorList>
    </citation>
    <scope>NUCLEOTIDE SEQUENCE</scope>
    <source>
        <strain evidence="1">R40</strain>
    </source>
</reference>
<evidence type="ECO:0000313" key="2">
    <source>
        <dbReference type="Proteomes" id="UP000822688"/>
    </source>
</evidence>